<evidence type="ECO:0000259" key="1">
    <source>
        <dbReference type="PROSITE" id="PS51819"/>
    </source>
</evidence>
<evidence type="ECO:0000313" key="2">
    <source>
        <dbReference type="EMBL" id="NQV66218.1"/>
    </source>
</evidence>
<name>A0A972VYX9_9GAMM</name>
<dbReference type="InterPro" id="IPR004360">
    <property type="entry name" value="Glyas_Fos-R_dOase_dom"/>
</dbReference>
<reference evidence="2" key="1">
    <citation type="submission" date="2020-05" db="EMBL/GenBank/DDBJ databases">
        <title>Sulfur intermediates as new biogeochemical hubs in an aquatic model microbial ecosystem.</title>
        <authorList>
            <person name="Vigneron A."/>
        </authorList>
    </citation>
    <scope>NUCLEOTIDE SEQUENCE</scope>
    <source>
        <strain evidence="2">Bin.250</strain>
    </source>
</reference>
<dbReference type="CDD" id="cd06587">
    <property type="entry name" value="VOC"/>
    <property type="match status" value="1"/>
</dbReference>
<feature type="domain" description="VOC" evidence="1">
    <location>
        <begin position="5"/>
        <end position="138"/>
    </location>
</feature>
<accession>A0A972VYX9</accession>
<dbReference type="PROSITE" id="PS51819">
    <property type="entry name" value="VOC"/>
    <property type="match status" value="1"/>
</dbReference>
<dbReference type="InterPro" id="IPR052537">
    <property type="entry name" value="Extradiol_RC_dioxygenase"/>
</dbReference>
<dbReference type="Pfam" id="PF00903">
    <property type="entry name" value="Glyoxalase"/>
    <property type="match status" value="1"/>
</dbReference>
<dbReference type="PANTHER" id="PTHR36110:SF4">
    <property type="entry name" value="RING-CLEAVING DIOXYGENASE MHQA-RELATED"/>
    <property type="match status" value="1"/>
</dbReference>
<dbReference type="PANTHER" id="PTHR36110">
    <property type="entry name" value="RING-CLEAVING DIOXYGENASE MHQE-RELATED"/>
    <property type="match status" value="1"/>
</dbReference>
<proteinExistence type="predicted"/>
<dbReference type="InterPro" id="IPR029068">
    <property type="entry name" value="Glyas_Bleomycin-R_OHBP_Dase"/>
</dbReference>
<dbReference type="Proteomes" id="UP000754644">
    <property type="component" value="Unassembled WGS sequence"/>
</dbReference>
<dbReference type="Gene3D" id="3.10.180.10">
    <property type="entry name" value="2,3-Dihydroxybiphenyl 1,2-Dioxygenase, domain 1"/>
    <property type="match status" value="1"/>
</dbReference>
<comment type="caution">
    <text evidence="2">The sequence shown here is derived from an EMBL/GenBank/DDBJ whole genome shotgun (WGS) entry which is preliminary data.</text>
</comment>
<gene>
    <name evidence="2" type="ORF">HQ497_12725</name>
</gene>
<evidence type="ECO:0000313" key="3">
    <source>
        <dbReference type="Proteomes" id="UP000754644"/>
    </source>
</evidence>
<dbReference type="SUPFAM" id="SSF54593">
    <property type="entry name" value="Glyoxalase/Bleomycin resistance protein/Dihydroxybiphenyl dioxygenase"/>
    <property type="match status" value="1"/>
</dbReference>
<sequence>MQQNGFHHVAFACRDLDATVAFYQGLLDFPLVHTEMQGNAEGFLRHIFFDLGDGSSLAFFYLQGIGEPKDYSTAISTDLGLPIWVNHVAFRADQARYDQVKETMTAQLIKPVMEADHGWCRSVYYADPNGILIEFCVDSPGFKPDPKAAMELLHAVPEGYTK</sequence>
<dbReference type="InterPro" id="IPR037523">
    <property type="entry name" value="VOC_core"/>
</dbReference>
<dbReference type="AlphaFoldDB" id="A0A972VYX9"/>
<protein>
    <submittedName>
        <fullName evidence="2">VOC family protein</fullName>
    </submittedName>
</protein>
<dbReference type="EMBL" id="JABMOJ010000479">
    <property type="protein sequence ID" value="NQV66218.1"/>
    <property type="molecule type" value="Genomic_DNA"/>
</dbReference>
<organism evidence="2 3">
    <name type="scientific">SAR86 cluster bacterium</name>
    <dbReference type="NCBI Taxonomy" id="2030880"/>
    <lineage>
        <taxon>Bacteria</taxon>
        <taxon>Pseudomonadati</taxon>
        <taxon>Pseudomonadota</taxon>
        <taxon>Gammaproteobacteria</taxon>
        <taxon>SAR86 cluster</taxon>
    </lineage>
</organism>